<evidence type="ECO:0000313" key="4">
    <source>
        <dbReference type="Proteomes" id="UP000559027"/>
    </source>
</evidence>
<comment type="caution">
    <text evidence="3">The sequence shown here is derived from an EMBL/GenBank/DDBJ whole genome shotgun (WGS) entry which is preliminary data.</text>
</comment>
<evidence type="ECO:0008006" key="5">
    <source>
        <dbReference type="Google" id="ProtNLM"/>
    </source>
</evidence>
<name>A0A8H5D7R8_9AGAR</name>
<organism evidence="3 4">
    <name type="scientific">Leucocoprinus leucothites</name>
    <dbReference type="NCBI Taxonomy" id="201217"/>
    <lineage>
        <taxon>Eukaryota</taxon>
        <taxon>Fungi</taxon>
        <taxon>Dikarya</taxon>
        <taxon>Basidiomycota</taxon>
        <taxon>Agaricomycotina</taxon>
        <taxon>Agaricomycetes</taxon>
        <taxon>Agaricomycetidae</taxon>
        <taxon>Agaricales</taxon>
        <taxon>Agaricineae</taxon>
        <taxon>Agaricaceae</taxon>
        <taxon>Leucocoprinus</taxon>
    </lineage>
</organism>
<gene>
    <name evidence="3" type="ORF">D9756_007363</name>
</gene>
<feature type="coiled-coil region" evidence="1">
    <location>
        <begin position="503"/>
        <end position="537"/>
    </location>
</feature>
<feature type="transmembrane region" description="Helical" evidence="2">
    <location>
        <begin position="21"/>
        <end position="41"/>
    </location>
</feature>
<sequence length="1034" mass="117138">MPLIHQSLMSTNSNIFDSGHLLVVTLLAVMPMVPIGGAFNLRITPFPIAYVHSIRFNTALNTNFTNFFPHISRLENRNIIYSFLSSPDLQPTMDLRSGTSIPQELLDLITEQAQHDIRTILNLCLVSQSFCSSARSVLYRRIRVVTFTSYKLNRYGDPQIVNIDGCTRFLTTIAIYNPRLGRYIHEFYYAPENGSRQVRFWELMNQALYHMVNLKIFSFRNFVSPSKRALFWGTKFQLEEFYWDDGYSIDFDGEMAWFLKTQPQLRVLAAPLSNQELHAPHLPRLRTFIGDEGSIKRLFYSNTVERLRWRGSLSPLLNGTVGCRNSFLAALTKLRVLSIGGPHINPFMPTLTPYLHSLEVLHTDGLHDTNEVRSEFVYIQRLKSLRVLILSLQPLHQAQSYGKDEQEKIVRDCFNDGKHLEAVYFCIRSSRRGEKDGFSCWARGGLTPVIYTWEELAERESLHEFAPLLDSSRLDFCTFLYVLNIMSEPNDTIFSRDEVDPGSSDLAEIISEAEEQMAELDSEILVLQEDLSQLQRKKTRLRTFTSYCSNLKAPIACLPAETLLEVFSQFLPESGVYIGCRAPLSTRGPTIFQLSAICFSWRNLLLSQPLFWSKVMLSLPHSETSVPTRTLDIVYANALTRLNLCYRRAGDMLMSLTLEAHGDPPGSNSLNALLRKLAFGPQRWERMEIHDTLFNVSHWMGHVGYSNLRVLSIRSGDGDDPALNRALQTLGSRAPQLSSLSLEVDAKNWGVDPETRIFDLSLIPTQITKLNVTISRLSSSAHAAVLYDMIRQHPGLSKLQIRVLGSSWQVIPPTSQRDRTNLPSFSLSSLTSLDLSWGPTGNVTEVLFKFIPQNLRTLTLHISKVAGRDVSQELLDWARHFALSLRSANLVWRTGSTKTILPLIDAWTGITNLELQGPGVARALEFLSTKLSSSQFAHAPKLKTLAVHLREDAKEAFLAMMSQRLSKNITEDSRLALVTIEATEGFIRGIRHPLLALIQTSGYICRVQYEIDRSPWLKLGLDEPMALNIPTFSD</sequence>
<dbReference type="Gene3D" id="3.80.10.10">
    <property type="entry name" value="Ribonuclease Inhibitor"/>
    <property type="match status" value="1"/>
</dbReference>
<protein>
    <recommendedName>
        <fullName evidence="5">F-box domain-containing protein</fullName>
    </recommendedName>
</protein>
<reference evidence="3 4" key="1">
    <citation type="journal article" date="2020" name="ISME J.">
        <title>Uncovering the hidden diversity of litter-decomposition mechanisms in mushroom-forming fungi.</title>
        <authorList>
            <person name="Floudas D."/>
            <person name="Bentzer J."/>
            <person name="Ahren D."/>
            <person name="Johansson T."/>
            <person name="Persson P."/>
            <person name="Tunlid A."/>
        </authorList>
    </citation>
    <scope>NUCLEOTIDE SEQUENCE [LARGE SCALE GENOMIC DNA]</scope>
    <source>
        <strain evidence="3 4">CBS 146.42</strain>
    </source>
</reference>
<evidence type="ECO:0000256" key="2">
    <source>
        <dbReference type="SAM" id="Phobius"/>
    </source>
</evidence>
<dbReference type="InterPro" id="IPR032675">
    <property type="entry name" value="LRR_dom_sf"/>
</dbReference>
<evidence type="ECO:0000313" key="3">
    <source>
        <dbReference type="EMBL" id="KAF5354293.1"/>
    </source>
</evidence>
<dbReference type="Proteomes" id="UP000559027">
    <property type="component" value="Unassembled WGS sequence"/>
</dbReference>
<keyword evidence="1" id="KW-0175">Coiled coil</keyword>
<keyword evidence="2" id="KW-1133">Transmembrane helix</keyword>
<dbReference type="SUPFAM" id="SSF52047">
    <property type="entry name" value="RNI-like"/>
    <property type="match status" value="1"/>
</dbReference>
<accession>A0A8H5D7R8</accession>
<keyword evidence="2" id="KW-0472">Membrane</keyword>
<dbReference type="OrthoDB" id="2788229at2759"/>
<keyword evidence="2" id="KW-0812">Transmembrane</keyword>
<dbReference type="EMBL" id="JAACJO010000009">
    <property type="protein sequence ID" value="KAF5354293.1"/>
    <property type="molecule type" value="Genomic_DNA"/>
</dbReference>
<proteinExistence type="predicted"/>
<dbReference type="AlphaFoldDB" id="A0A8H5D7R8"/>
<keyword evidence="4" id="KW-1185">Reference proteome</keyword>
<evidence type="ECO:0000256" key="1">
    <source>
        <dbReference type="SAM" id="Coils"/>
    </source>
</evidence>